<evidence type="ECO:0000259" key="1">
    <source>
        <dbReference type="Pfam" id="PF17389"/>
    </source>
</evidence>
<reference evidence="2" key="1">
    <citation type="submission" date="2021-02" db="EMBL/GenBank/DDBJ databases">
        <authorList>
            <person name="Nowell W R."/>
        </authorList>
    </citation>
    <scope>NUCLEOTIDE SEQUENCE</scope>
</reference>
<organism evidence="2 3">
    <name type="scientific">Rotaria magnacalcarata</name>
    <dbReference type="NCBI Taxonomy" id="392030"/>
    <lineage>
        <taxon>Eukaryota</taxon>
        <taxon>Metazoa</taxon>
        <taxon>Spiralia</taxon>
        <taxon>Gnathifera</taxon>
        <taxon>Rotifera</taxon>
        <taxon>Eurotatoria</taxon>
        <taxon>Bdelloidea</taxon>
        <taxon>Philodinida</taxon>
        <taxon>Philodinidae</taxon>
        <taxon>Rotaria</taxon>
    </lineage>
</organism>
<accession>A0A8S3CLW5</accession>
<dbReference type="GO" id="GO:0005975">
    <property type="term" value="P:carbohydrate metabolic process"/>
    <property type="evidence" value="ECO:0007669"/>
    <property type="project" value="InterPro"/>
</dbReference>
<comment type="caution">
    <text evidence="2">The sequence shown here is derived from an EMBL/GenBank/DDBJ whole genome shotgun (WGS) entry which is preliminary data.</text>
</comment>
<dbReference type="PANTHER" id="PTHR33307:SF6">
    <property type="entry name" value="ALPHA-RHAMNOSIDASE (EUROFUNG)-RELATED"/>
    <property type="match status" value="1"/>
</dbReference>
<sequence length="78" mass="8877">RFTVHGFRYLSIFGAPNALTLDDVECPFVHSETTVKGHFSTSNPIINQIQHNIQWGQLSNIMSLPTDWFVTLNIFVLT</sequence>
<protein>
    <recommendedName>
        <fullName evidence="1">Alpha-L-rhamnosidase six-hairpin glycosidase domain-containing protein</fullName>
    </recommendedName>
</protein>
<dbReference type="InterPro" id="IPR035396">
    <property type="entry name" value="Bac_rhamnosid6H"/>
</dbReference>
<dbReference type="Gene3D" id="2.60.120.260">
    <property type="entry name" value="Galactose-binding domain-like"/>
    <property type="match status" value="1"/>
</dbReference>
<dbReference type="Gene3D" id="1.50.10.10">
    <property type="match status" value="1"/>
</dbReference>
<evidence type="ECO:0000313" key="2">
    <source>
        <dbReference type="EMBL" id="CAF4932261.1"/>
    </source>
</evidence>
<feature type="non-terminal residue" evidence="2">
    <location>
        <position position="1"/>
    </location>
</feature>
<name>A0A8S3CLW5_9BILA</name>
<dbReference type="EMBL" id="CAJOBJ010184945">
    <property type="protein sequence ID" value="CAF4932261.1"/>
    <property type="molecule type" value="Genomic_DNA"/>
</dbReference>
<dbReference type="InterPro" id="IPR016007">
    <property type="entry name" value="Alpha_rhamnosid"/>
</dbReference>
<dbReference type="InterPro" id="IPR012341">
    <property type="entry name" value="6hp_glycosidase-like_sf"/>
</dbReference>
<gene>
    <name evidence="2" type="ORF">GIL414_LOCUS53368</name>
</gene>
<dbReference type="PANTHER" id="PTHR33307">
    <property type="entry name" value="ALPHA-RHAMNOSIDASE (EUROFUNG)"/>
    <property type="match status" value="1"/>
</dbReference>
<evidence type="ECO:0000313" key="3">
    <source>
        <dbReference type="Proteomes" id="UP000681720"/>
    </source>
</evidence>
<dbReference type="Pfam" id="PF17389">
    <property type="entry name" value="Bac_rhamnosid6H"/>
    <property type="match status" value="1"/>
</dbReference>
<proteinExistence type="predicted"/>
<dbReference type="Proteomes" id="UP000681720">
    <property type="component" value="Unassembled WGS sequence"/>
</dbReference>
<feature type="domain" description="Alpha-L-rhamnosidase six-hairpin glycosidase" evidence="1">
    <location>
        <begin position="36"/>
        <end position="67"/>
    </location>
</feature>
<dbReference type="AlphaFoldDB" id="A0A8S3CLW5"/>